<reference evidence="2" key="2">
    <citation type="submission" date="2020-11" db="EMBL/GenBank/DDBJ databases">
        <authorList>
            <person name="McCartney M.A."/>
            <person name="Auch B."/>
            <person name="Kono T."/>
            <person name="Mallez S."/>
            <person name="Becker A."/>
            <person name="Gohl D.M."/>
            <person name="Silverstein K.A.T."/>
            <person name="Koren S."/>
            <person name="Bechman K.B."/>
            <person name="Herman A."/>
            <person name="Abrahante J.E."/>
            <person name="Garbe J."/>
        </authorList>
    </citation>
    <scope>NUCLEOTIDE SEQUENCE</scope>
    <source>
        <strain evidence="2">Duluth1</strain>
        <tissue evidence="2">Whole animal</tissue>
    </source>
</reference>
<evidence type="ECO:0000313" key="2">
    <source>
        <dbReference type="EMBL" id="KAH3790905.1"/>
    </source>
</evidence>
<organism evidence="2 3">
    <name type="scientific">Dreissena polymorpha</name>
    <name type="common">Zebra mussel</name>
    <name type="synonym">Mytilus polymorpha</name>
    <dbReference type="NCBI Taxonomy" id="45954"/>
    <lineage>
        <taxon>Eukaryota</taxon>
        <taxon>Metazoa</taxon>
        <taxon>Spiralia</taxon>
        <taxon>Lophotrochozoa</taxon>
        <taxon>Mollusca</taxon>
        <taxon>Bivalvia</taxon>
        <taxon>Autobranchia</taxon>
        <taxon>Heteroconchia</taxon>
        <taxon>Euheterodonta</taxon>
        <taxon>Imparidentia</taxon>
        <taxon>Neoheterodontei</taxon>
        <taxon>Myida</taxon>
        <taxon>Dreissenoidea</taxon>
        <taxon>Dreissenidae</taxon>
        <taxon>Dreissena</taxon>
    </lineage>
</organism>
<dbReference type="AlphaFoldDB" id="A0A9D4F6S7"/>
<feature type="transmembrane region" description="Helical" evidence="1">
    <location>
        <begin position="6"/>
        <end position="29"/>
    </location>
</feature>
<accession>A0A9D4F6S7</accession>
<proteinExistence type="predicted"/>
<keyword evidence="3" id="KW-1185">Reference proteome</keyword>
<evidence type="ECO:0000313" key="3">
    <source>
        <dbReference type="Proteomes" id="UP000828390"/>
    </source>
</evidence>
<protein>
    <submittedName>
        <fullName evidence="2">Uncharacterized protein</fullName>
    </submittedName>
</protein>
<evidence type="ECO:0000256" key="1">
    <source>
        <dbReference type="SAM" id="Phobius"/>
    </source>
</evidence>
<sequence length="55" mass="5717">MVDGAVVVVGVVVVDEVVVVAGAVVVVVVQQGVVQVEVEMVVGLKKVFLILIYLL</sequence>
<gene>
    <name evidence="2" type="ORF">DPMN_169113</name>
</gene>
<reference evidence="2" key="1">
    <citation type="journal article" date="2019" name="bioRxiv">
        <title>The Genome of the Zebra Mussel, Dreissena polymorpha: A Resource for Invasive Species Research.</title>
        <authorList>
            <person name="McCartney M.A."/>
            <person name="Auch B."/>
            <person name="Kono T."/>
            <person name="Mallez S."/>
            <person name="Zhang Y."/>
            <person name="Obille A."/>
            <person name="Becker A."/>
            <person name="Abrahante J.E."/>
            <person name="Garbe J."/>
            <person name="Badalamenti J.P."/>
            <person name="Herman A."/>
            <person name="Mangelson H."/>
            <person name="Liachko I."/>
            <person name="Sullivan S."/>
            <person name="Sone E.D."/>
            <person name="Koren S."/>
            <person name="Silverstein K.A.T."/>
            <person name="Beckman K.B."/>
            <person name="Gohl D.M."/>
        </authorList>
    </citation>
    <scope>NUCLEOTIDE SEQUENCE</scope>
    <source>
        <strain evidence="2">Duluth1</strain>
        <tissue evidence="2">Whole animal</tissue>
    </source>
</reference>
<keyword evidence="1" id="KW-1133">Transmembrane helix</keyword>
<name>A0A9D4F6S7_DREPO</name>
<dbReference type="Proteomes" id="UP000828390">
    <property type="component" value="Unassembled WGS sequence"/>
</dbReference>
<keyword evidence="1" id="KW-0472">Membrane</keyword>
<comment type="caution">
    <text evidence="2">The sequence shown here is derived from an EMBL/GenBank/DDBJ whole genome shotgun (WGS) entry which is preliminary data.</text>
</comment>
<keyword evidence="1" id="KW-0812">Transmembrane</keyword>
<dbReference type="EMBL" id="JAIWYP010000008">
    <property type="protein sequence ID" value="KAH3790905.1"/>
    <property type="molecule type" value="Genomic_DNA"/>
</dbReference>